<reference evidence="1" key="1">
    <citation type="journal article" date="2015" name="Nature">
        <title>Complex archaea that bridge the gap between prokaryotes and eukaryotes.</title>
        <authorList>
            <person name="Spang A."/>
            <person name="Saw J.H."/>
            <person name="Jorgensen S.L."/>
            <person name="Zaremba-Niedzwiedzka K."/>
            <person name="Martijn J."/>
            <person name="Lind A.E."/>
            <person name="van Eijk R."/>
            <person name="Schleper C."/>
            <person name="Guy L."/>
            <person name="Ettema T.J."/>
        </authorList>
    </citation>
    <scope>NUCLEOTIDE SEQUENCE</scope>
</reference>
<dbReference type="AlphaFoldDB" id="A0A0F9H650"/>
<dbReference type="InterPro" id="IPR027417">
    <property type="entry name" value="P-loop_NTPase"/>
</dbReference>
<organism evidence="1">
    <name type="scientific">marine sediment metagenome</name>
    <dbReference type="NCBI Taxonomy" id="412755"/>
    <lineage>
        <taxon>unclassified sequences</taxon>
        <taxon>metagenomes</taxon>
        <taxon>ecological metagenomes</taxon>
    </lineage>
</organism>
<proteinExistence type="predicted"/>
<sequence length="603" mass="69305">MKDSARQKVFEFMDKNPETTNKDIHSHFEDYPENSVKTYRTQWLNKKKTKSTVEELKSKLKEIKTGSTADERKVKKEKYRAILKKMSIKAKLKLLGESVVDDYLLTGSEPRVLGKAIDLLCKEEFIMQGEIIHDIFWTSETPPYKRPEFLYDHQLFAMNLMALGHLLWQASRQLAGKTTVGLLMDFEDMLLTRDFTVALVAPTVPLAAELLTKFFNSTIRYEGESYRFYDLLKPYLLKDPNQMGFALKNGSRLLILSLKQSGSQGRTIDVIHVEELDKLGQEANKRAGLAGIINSIRANPNARVRIFCNDAKGIFRLLKAELFRFGRYFSIYIEDPFSPDDEYSGSHTVINEDVIVEKVPTLDNILYIFSEILVSAAFAEGQLYNVEDVTDECFNPDMYGIAYDKPRASVQINVKTTMGIDPGGKKNAFGVSIWSLTNEEQVNLRWIKRFYNAKHTAQEQARIIAEKYIHFKVEICQVESSAGSPWSMSLIGDEVRKQSGGKIKFKFIYINFEGEGKTFDKMNFVYMFKILLDYEKVLLYKRDKEEKELEHQITLYNPNKTESGTNPSDLIESTFHCIWVLLGGMNYIKKLIEKVNTPVVLTM</sequence>
<gene>
    <name evidence="1" type="ORF">LCGC14_1743090</name>
</gene>
<evidence type="ECO:0000313" key="1">
    <source>
        <dbReference type="EMBL" id="KKM06530.1"/>
    </source>
</evidence>
<name>A0A0F9H650_9ZZZZ</name>
<dbReference type="Gene3D" id="3.40.50.300">
    <property type="entry name" value="P-loop containing nucleotide triphosphate hydrolases"/>
    <property type="match status" value="1"/>
</dbReference>
<protein>
    <submittedName>
        <fullName evidence="1">Uncharacterized protein</fullName>
    </submittedName>
</protein>
<dbReference type="EMBL" id="LAZR01015971">
    <property type="protein sequence ID" value="KKM06530.1"/>
    <property type="molecule type" value="Genomic_DNA"/>
</dbReference>
<comment type="caution">
    <text evidence="1">The sequence shown here is derived from an EMBL/GenBank/DDBJ whole genome shotgun (WGS) entry which is preliminary data.</text>
</comment>
<accession>A0A0F9H650</accession>